<gene>
    <name evidence="2" type="ORF">HQM25_02620</name>
</gene>
<evidence type="ECO:0000313" key="3">
    <source>
        <dbReference type="Proteomes" id="UP000502498"/>
    </source>
</evidence>
<dbReference type="InterPro" id="IPR000600">
    <property type="entry name" value="ROK"/>
</dbReference>
<dbReference type="Proteomes" id="UP000502498">
    <property type="component" value="Chromosome"/>
</dbReference>
<dbReference type="Gene3D" id="3.30.420.40">
    <property type="match status" value="2"/>
</dbReference>
<evidence type="ECO:0000256" key="1">
    <source>
        <dbReference type="ARBA" id="ARBA00006479"/>
    </source>
</evidence>
<dbReference type="InterPro" id="IPR043129">
    <property type="entry name" value="ATPase_NBD"/>
</dbReference>
<protein>
    <submittedName>
        <fullName evidence="2">ROK family transcriptional regulator</fullName>
    </submittedName>
</protein>
<dbReference type="InterPro" id="IPR036388">
    <property type="entry name" value="WH-like_DNA-bd_sf"/>
</dbReference>
<organism evidence="2 3">
    <name type="scientific">Microbacterium hominis</name>
    <dbReference type="NCBI Taxonomy" id="162426"/>
    <lineage>
        <taxon>Bacteria</taxon>
        <taxon>Bacillati</taxon>
        <taxon>Actinomycetota</taxon>
        <taxon>Actinomycetes</taxon>
        <taxon>Micrococcales</taxon>
        <taxon>Microbacteriaceae</taxon>
        <taxon>Microbacterium</taxon>
    </lineage>
</organism>
<dbReference type="EMBL" id="CP054038">
    <property type="protein sequence ID" value="QKJ21053.1"/>
    <property type="molecule type" value="Genomic_DNA"/>
</dbReference>
<dbReference type="SUPFAM" id="SSF46785">
    <property type="entry name" value="Winged helix' DNA-binding domain"/>
    <property type="match status" value="1"/>
</dbReference>
<dbReference type="Gene3D" id="1.10.10.10">
    <property type="entry name" value="Winged helix-like DNA-binding domain superfamily/Winged helix DNA-binding domain"/>
    <property type="match status" value="1"/>
</dbReference>
<sequence>MWTGSAYGSRHLRSRATNIRGESPLPRTVVCVSDPISAAEGVRQRNLARVLRIVHLEGPLSRAALTEATGLNRSTIADLVTELALQGLVEERAPDPSRRVGRPSPQVAVDPRVIAIAVNPEVDALTVAAVGLDRGIRLRERIEHHHLPSPEDTAREVADVIGRWQAGDLADAHIVAIGVAVPGLVRTSDGLVRNAPHLLWTDAPLRDLIAQATGVSTVVGNDASWGAVAEHLYGAGRGIDDMVYLNGGASGIGGGVIVHGMPVGGAGGYAGEFGQNRPGIPTATDRRAGDGVLEDEVSRARLLAVAHLASGDEPALAAALAAAPGPDAAAEIDRQRRILSTALANAVNVLNPSVVVLGGFLATLAEHDLPGLADLVGAQAMPANMEDLDLRVASLAEDRLLIGAAEAAFADLLRDPTA</sequence>
<dbReference type="PANTHER" id="PTHR18964:SF149">
    <property type="entry name" value="BIFUNCTIONAL UDP-N-ACETYLGLUCOSAMINE 2-EPIMERASE_N-ACETYLMANNOSAMINE KINASE"/>
    <property type="match status" value="1"/>
</dbReference>
<dbReference type="PANTHER" id="PTHR18964">
    <property type="entry name" value="ROK (REPRESSOR, ORF, KINASE) FAMILY"/>
    <property type="match status" value="1"/>
</dbReference>
<dbReference type="InterPro" id="IPR036390">
    <property type="entry name" value="WH_DNA-bd_sf"/>
</dbReference>
<comment type="similarity">
    <text evidence="1">Belongs to the ROK (NagC/XylR) family.</text>
</comment>
<dbReference type="Pfam" id="PF00480">
    <property type="entry name" value="ROK"/>
    <property type="match status" value="1"/>
</dbReference>
<dbReference type="SUPFAM" id="SSF53067">
    <property type="entry name" value="Actin-like ATPase domain"/>
    <property type="match status" value="1"/>
</dbReference>
<dbReference type="AlphaFoldDB" id="A0A7D4PW36"/>
<name>A0A7D4PW36_9MICO</name>
<evidence type="ECO:0000313" key="2">
    <source>
        <dbReference type="EMBL" id="QKJ21053.1"/>
    </source>
</evidence>
<reference evidence="2 3" key="1">
    <citation type="submission" date="2020-05" db="EMBL/GenBank/DDBJ databases">
        <title>Strain PA2F3 complete genome.</title>
        <authorList>
            <person name="Kim Y.-S."/>
            <person name="Kim S.-J."/>
            <person name="Jung H.-k."/>
            <person name="Kim S.-E."/>
            <person name="Kim K.-H."/>
        </authorList>
    </citation>
    <scope>NUCLEOTIDE SEQUENCE [LARGE SCALE GENOMIC DNA]</scope>
    <source>
        <strain evidence="2 3">PA2F3</strain>
    </source>
</reference>
<accession>A0A7D4PW36</accession>
<proteinExistence type="inferred from homology"/>